<feature type="domain" description="DUF6972" evidence="1">
    <location>
        <begin position="8"/>
        <end position="109"/>
    </location>
</feature>
<sequence>MIDRELTLTLDTKHLAKHLPDTPQMQQLFQKEGSAHVFNDKATISIVTQAIMEKGEFTGCIRGHERCGICFDEPIGYRFSSDGDKFPLYYAEMKVKGNKYHVIPRTKPSR</sequence>
<dbReference type="EMBL" id="LWAJ01000290">
    <property type="protein sequence ID" value="KZL47664.1"/>
    <property type="molecule type" value="Genomic_DNA"/>
</dbReference>
<evidence type="ECO:0000259" key="1">
    <source>
        <dbReference type="Pfam" id="PF22319"/>
    </source>
</evidence>
<evidence type="ECO:0000313" key="2">
    <source>
        <dbReference type="EMBL" id="KZL47664.1"/>
    </source>
</evidence>
<dbReference type="InterPro" id="IPR054245">
    <property type="entry name" value="DUF6972"/>
</dbReference>
<dbReference type="Pfam" id="PF22319">
    <property type="entry name" value="DUF6972"/>
    <property type="match status" value="1"/>
</dbReference>
<dbReference type="OrthoDB" id="486860at2"/>
<comment type="caution">
    <text evidence="2">The sequence shown here is derived from an EMBL/GenBank/DDBJ whole genome shotgun (WGS) entry which is preliminary data.</text>
</comment>
<proteinExistence type="predicted"/>
<gene>
    <name evidence="2" type="ORF">A2T98_22155</name>
</gene>
<protein>
    <recommendedName>
        <fullName evidence="1">DUF6972 domain-containing protein</fullName>
    </recommendedName>
</protein>
<name>A0A166HZL8_NODSP</name>
<reference evidence="2 3" key="1">
    <citation type="submission" date="2016-04" db="EMBL/GenBank/DDBJ databases">
        <title>Draft Genome Assembly of the Bloom-forming Cyanobacterium Nodularia spumigena Strain CENA596 in Shrimp Production Ponds.</title>
        <authorList>
            <person name="Popin R.V."/>
            <person name="Rigonato J."/>
            <person name="Abreu V.A."/>
            <person name="Andreote A.P."/>
            <person name="Silveira S.B."/>
            <person name="Odebrecht C."/>
            <person name="Fiore M.F."/>
        </authorList>
    </citation>
    <scope>NUCLEOTIDE SEQUENCE [LARGE SCALE GENOMIC DNA]</scope>
    <source>
        <strain evidence="2 3">CENA596</strain>
    </source>
</reference>
<dbReference type="Proteomes" id="UP000076555">
    <property type="component" value="Unassembled WGS sequence"/>
</dbReference>
<evidence type="ECO:0000313" key="3">
    <source>
        <dbReference type="Proteomes" id="UP000076555"/>
    </source>
</evidence>
<dbReference type="AlphaFoldDB" id="A0A166HZL8"/>
<organism evidence="2 3">
    <name type="scientific">Nodularia spumigena CENA596</name>
    <dbReference type="NCBI Taxonomy" id="1819295"/>
    <lineage>
        <taxon>Bacteria</taxon>
        <taxon>Bacillati</taxon>
        <taxon>Cyanobacteriota</taxon>
        <taxon>Cyanophyceae</taxon>
        <taxon>Nostocales</taxon>
        <taxon>Nodulariaceae</taxon>
        <taxon>Nodularia</taxon>
    </lineage>
</organism>
<accession>A0A166HZL8</accession>